<comment type="cofactor">
    <cofactor evidence="1">
        <name>Mg(2+)</name>
        <dbReference type="ChEBI" id="CHEBI:18420"/>
    </cofactor>
</comment>
<dbReference type="EMBL" id="JACCFY010000001">
    <property type="protein sequence ID" value="NYJ77056.1"/>
    <property type="molecule type" value="Genomic_DNA"/>
</dbReference>
<gene>
    <name evidence="7" type="ORF">HNR09_000467</name>
</gene>
<dbReference type="GO" id="GO:0008816">
    <property type="term" value="F:citryl-CoA lyase activity"/>
    <property type="evidence" value="ECO:0007669"/>
    <property type="project" value="UniProtKB-EC"/>
</dbReference>
<dbReference type="PIRSF" id="PIRSF015582">
    <property type="entry name" value="Cit_lyase_B"/>
    <property type="match status" value="1"/>
</dbReference>
<evidence type="ECO:0000256" key="4">
    <source>
        <dbReference type="PIRSR" id="PIRSR015582-1"/>
    </source>
</evidence>
<dbReference type="RefSeq" id="WP_179540590.1">
    <property type="nucleotide sequence ID" value="NZ_BAAALL010000004.1"/>
</dbReference>
<protein>
    <submittedName>
        <fullName evidence="7">Citrate lyase subunit beta/citryl-CoA lyase</fullName>
        <ecNumber evidence="7">4.1.3.34</ecNumber>
    </submittedName>
</protein>
<dbReference type="GO" id="GO:0000287">
    <property type="term" value="F:magnesium ion binding"/>
    <property type="evidence" value="ECO:0007669"/>
    <property type="project" value="TreeGrafter"/>
</dbReference>
<dbReference type="GO" id="GO:0006107">
    <property type="term" value="P:oxaloacetate metabolic process"/>
    <property type="evidence" value="ECO:0007669"/>
    <property type="project" value="TreeGrafter"/>
</dbReference>
<dbReference type="InterPro" id="IPR015813">
    <property type="entry name" value="Pyrv/PenolPyrv_kinase-like_dom"/>
</dbReference>
<keyword evidence="7" id="KW-0456">Lyase</keyword>
<keyword evidence="2 5" id="KW-0479">Metal-binding</keyword>
<evidence type="ECO:0000256" key="1">
    <source>
        <dbReference type="ARBA" id="ARBA00001946"/>
    </source>
</evidence>
<dbReference type="Proteomes" id="UP000535437">
    <property type="component" value="Unassembled WGS sequence"/>
</dbReference>
<comment type="caution">
    <text evidence="7">The sequence shown here is derived from an EMBL/GenBank/DDBJ whole genome shotgun (WGS) entry which is preliminary data.</text>
</comment>
<feature type="binding site" evidence="5">
    <location>
        <position position="128"/>
    </location>
    <ligand>
        <name>Mg(2+)</name>
        <dbReference type="ChEBI" id="CHEBI:18420"/>
    </ligand>
</feature>
<keyword evidence="8" id="KW-1185">Reference proteome</keyword>
<feature type="binding site" evidence="4">
    <location>
        <position position="128"/>
    </location>
    <ligand>
        <name>substrate</name>
    </ligand>
</feature>
<feature type="binding site" evidence="4">
    <location>
        <position position="76"/>
    </location>
    <ligand>
        <name>substrate</name>
    </ligand>
</feature>
<evidence type="ECO:0000256" key="5">
    <source>
        <dbReference type="PIRSR" id="PIRSR015582-2"/>
    </source>
</evidence>
<evidence type="ECO:0000313" key="7">
    <source>
        <dbReference type="EMBL" id="NYJ77056.1"/>
    </source>
</evidence>
<dbReference type="Gene3D" id="3.20.20.60">
    <property type="entry name" value="Phosphoenolpyruvate-binding domains"/>
    <property type="match status" value="1"/>
</dbReference>
<reference evidence="7 8" key="1">
    <citation type="submission" date="2020-07" db="EMBL/GenBank/DDBJ databases">
        <title>Sequencing the genomes of 1000 actinobacteria strains.</title>
        <authorList>
            <person name="Klenk H.-P."/>
        </authorList>
    </citation>
    <scope>NUCLEOTIDE SEQUENCE [LARGE SCALE GENOMIC DNA]</scope>
    <source>
        <strain evidence="7 8">DSM 15475</strain>
    </source>
</reference>
<dbReference type="InterPro" id="IPR040442">
    <property type="entry name" value="Pyrv_kinase-like_dom_sf"/>
</dbReference>
<dbReference type="SUPFAM" id="SSF51621">
    <property type="entry name" value="Phosphoenolpyruvate/pyruvate domain"/>
    <property type="match status" value="1"/>
</dbReference>
<dbReference type="EC" id="4.1.3.34" evidence="7"/>
<accession>A0A7Z0GL08</accession>
<proteinExistence type="predicted"/>
<evidence type="ECO:0000256" key="3">
    <source>
        <dbReference type="ARBA" id="ARBA00022842"/>
    </source>
</evidence>
<dbReference type="PANTHER" id="PTHR32308">
    <property type="entry name" value="LYASE BETA SUBUNIT, PUTATIVE (AFU_ORTHOLOGUE AFUA_4G13030)-RELATED"/>
    <property type="match status" value="1"/>
</dbReference>
<dbReference type="InterPro" id="IPR011206">
    <property type="entry name" value="Citrate_lyase_beta/mcl1/mcl2"/>
</dbReference>
<evidence type="ECO:0000256" key="2">
    <source>
        <dbReference type="ARBA" id="ARBA00022723"/>
    </source>
</evidence>
<name>A0A7Z0GL08_9MICC</name>
<dbReference type="InterPro" id="IPR005000">
    <property type="entry name" value="Aldolase/citrate-lyase_domain"/>
</dbReference>
<feature type="binding site" evidence="5">
    <location>
        <position position="154"/>
    </location>
    <ligand>
        <name>Mg(2+)</name>
        <dbReference type="ChEBI" id="CHEBI:18420"/>
    </ligand>
</feature>
<feature type="domain" description="HpcH/HpaI aldolase/citrate lyase" evidence="6">
    <location>
        <begin position="12"/>
        <end position="227"/>
    </location>
</feature>
<dbReference type="AlphaFoldDB" id="A0A7Z0GL08"/>
<dbReference type="PANTHER" id="PTHR32308:SF10">
    <property type="entry name" value="CITRATE LYASE SUBUNIT BETA"/>
    <property type="match status" value="1"/>
</dbReference>
<sequence>MSRRRGFTVGPSLLFCPADRPERYAKAADRADALILDLEDAVADRDKPHARRHLRQHLQTLAAPETAELRARTVVRINPAGTPGFAADVDLLAGTGVELVMLAKTESREEVDAAARALPDAGIIGLCETAAGVTRAEQIASHPQVVALMWGAEDLLASIGGSSSRRPDGRYRDVARQARAQVLLAAATHGAAGIDAIYADIEDTDGLAAEAADAAASGWTAKACIHPAQVPVIRSAYAPTEQELDHARALLAEVPHHGGAFRFRGSMVDLPLVRHAEQVVRRAEAAAQSLR</sequence>
<evidence type="ECO:0000259" key="6">
    <source>
        <dbReference type="Pfam" id="PF03328"/>
    </source>
</evidence>
<keyword evidence="3 5" id="KW-0460">Magnesium</keyword>
<organism evidence="7 8">
    <name type="scientific">Nesterenkonia xinjiangensis</name>
    <dbReference type="NCBI Taxonomy" id="225327"/>
    <lineage>
        <taxon>Bacteria</taxon>
        <taxon>Bacillati</taxon>
        <taxon>Actinomycetota</taxon>
        <taxon>Actinomycetes</taxon>
        <taxon>Micrococcales</taxon>
        <taxon>Micrococcaceae</taxon>
        <taxon>Nesterenkonia</taxon>
    </lineage>
</organism>
<evidence type="ECO:0000313" key="8">
    <source>
        <dbReference type="Proteomes" id="UP000535437"/>
    </source>
</evidence>
<dbReference type="Pfam" id="PF03328">
    <property type="entry name" value="HpcH_HpaI"/>
    <property type="match status" value="1"/>
</dbReference>